<feature type="domain" description="ParB-like N-terminal" evidence="1">
    <location>
        <begin position="10"/>
        <end position="100"/>
    </location>
</feature>
<dbReference type="GO" id="GO:0007059">
    <property type="term" value="P:chromosome segregation"/>
    <property type="evidence" value="ECO:0007669"/>
    <property type="project" value="TreeGrafter"/>
</dbReference>
<sequence length="303" mass="34032">MKTNTEQRVAMIPIEQIRVLNPRCRNKAKFKQIVTNIRNIGLKRPITVSHSSSKDGKGYDLVCGQGRLEAYVALGQEEIPAVIIKVSKEDCFLMSLVENLARRQQLSVELVQQIGLLKERGYASAEIAAKIDVTKEYVRGIVRLLECGEERLISAVEKGQVPISTAVEISSATDEDAQLALLEAYKKKKLRGNALTHVRRLIEQRRTYGKQLFTGVTSGRKKALTANILVKTYRKEVERQTMLVRKAKVCEARLLFIVSALGDLFQDDHFATLLRAEAIDSMPKYVADQIKDRQQRGAHEKGG</sequence>
<dbReference type="InterPro" id="IPR011111">
    <property type="entry name" value="Plasmid_RepB"/>
</dbReference>
<reference evidence="2 3" key="1">
    <citation type="submission" date="2019-11" db="EMBL/GenBank/DDBJ databases">
        <title>Comparative genomics of hydrocarbon-degrading Desulfosarcina strains.</title>
        <authorList>
            <person name="Watanabe M."/>
            <person name="Kojima H."/>
            <person name="Fukui M."/>
        </authorList>
    </citation>
    <scope>NUCLEOTIDE SEQUENCE [LARGE SCALE GENOMIC DNA]</scope>
    <source>
        <strain evidence="2 3">PP31</strain>
    </source>
</reference>
<organism evidence="2 3">
    <name type="scientific">Desulfosarcina widdelii</name>
    <dbReference type="NCBI Taxonomy" id="947919"/>
    <lineage>
        <taxon>Bacteria</taxon>
        <taxon>Pseudomonadati</taxon>
        <taxon>Thermodesulfobacteriota</taxon>
        <taxon>Desulfobacteria</taxon>
        <taxon>Desulfobacterales</taxon>
        <taxon>Desulfosarcinaceae</taxon>
        <taxon>Desulfosarcina</taxon>
    </lineage>
</organism>
<accession>A0A5K7Z671</accession>
<dbReference type="InterPro" id="IPR003115">
    <property type="entry name" value="ParB_N"/>
</dbReference>
<dbReference type="SUPFAM" id="SSF109709">
    <property type="entry name" value="KorB DNA-binding domain-like"/>
    <property type="match status" value="1"/>
</dbReference>
<protein>
    <submittedName>
        <fullName evidence="2">Chromosome partitioning protein ParB</fullName>
    </submittedName>
</protein>
<dbReference type="Gene3D" id="3.90.1530.30">
    <property type="match status" value="1"/>
</dbReference>
<evidence type="ECO:0000313" key="2">
    <source>
        <dbReference type="EMBL" id="BBO76240.1"/>
    </source>
</evidence>
<dbReference type="GO" id="GO:0005694">
    <property type="term" value="C:chromosome"/>
    <property type="evidence" value="ECO:0007669"/>
    <property type="project" value="TreeGrafter"/>
</dbReference>
<dbReference type="KEGG" id="dwd:DSCW_36570"/>
<evidence type="ECO:0000313" key="3">
    <source>
        <dbReference type="Proteomes" id="UP000427769"/>
    </source>
</evidence>
<dbReference type="SUPFAM" id="SSF110849">
    <property type="entry name" value="ParB/Sulfiredoxin"/>
    <property type="match status" value="1"/>
</dbReference>
<dbReference type="EMBL" id="AP021875">
    <property type="protein sequence ID" value="BBO76240.1"/>
    <property type="molecule type" value="Genomic_DNA"/>
</dbReference>
<proteinExistence type="predicted"/>
<dbReference type="RefSeq" id="WP_155305089.1">
    <property type="nucleotide sequence ID" value="NZ_AP021875.1"/>
</dbReference>
<dbReference type="InterPro" id="IPR036086">
    <property type="entry name" value="ParB/Sulfiredoxin_sf"/>
</dbReference>
<dbReference type="Pfam" id="PF07506">
    <property type="entry name" value="RepB"/>
    <property type="match status" value="1"/>
</dbReference>
<dbReference type="InterPro" id="IPR050336">
    <property type="entry name" value="Chromosome_partition/occlusion"/>
</dbReference>
<dbReference type="OrthoDB" id="248048at2"/>
<evidence type="ECO:0000259" key="1">
    <source>
        <dbReference type="SMART" id="SM00470"/>
    </source>
</evidence>
<dbReference type="Proteomes" id="UP000427769">
    <property type="component" value="Chromosome"/>
</dbReference>
<dbReference type="Gene3D" id="1.10.10.2830">
    <property type="match status" value="1"/>
</dbReference>
<gene>
    <name evidence="2" type="primary">parB</name>
    <name evidence="2" type="ORF">DSCW_36570</name>
</gene>
<name>A0A5K7Z671_9BACT</name>
<dbReference type="AlphaFoldDB" id="A0A5K7Z671"/>
<dbReference type="CDD" id="cd16411">
    <property type="entry name" value="ParB_N_like"/>
    <property type="match status" value="1"/>
</dbReference>
<dbReference type="PANTHER" id="PTHR33375:SF1">
    <property type="entry name" value="CHROMOSOME-PARTITIONING PROTEIN PARB-RELATED"/>
    <property type="match status" value="1"/>
</dbReference>
<dbReference type="PANTHER" id="PTHR33375">
    <property type="entry name" value="CHROMOSOME-PARTITIONING PROTEIN PARB-RELATED"/>
    <property type="match status" value="1"/>
</dbReference>
<dbReference type="SMART" id="SM00470">
    <property type="entry name" value="ParB"/>
    <property type="match status" value="1"/>
</dbReference>
<keyword evidence="3" id="KW-1185">Reference proteome</keyword>
<dbReference type="Pfam" id="PF02195">
    <property type="entry name" value="ParB_N"/>
    <property type="match status" value="1"/>
</dbReference>